<protein>
    <submittedName>
        <fullName evidence="5">DNA-binding response regulator, NarL/FixJ family, contains REC and HTH domains</fullName>
    </submittedName>
</protein>
<dbReference type="PROSITE" id="PS00622">
    <property type="entry name" value="HTH_LUXR_1"/>
    <property type="match status" value="1"/>
</dbReference>
<gene>
    <name evidence="5" type="ORF">LX15_001103</name>
</gene>
<keyword evidence="1" id="KW-0805">Transcription regulation</keyword>
<evidence type="ECO:0000313" key="5">
    <source>
        <dbReference type="EMBL" id="MCP2257418.1"/>
    </source>
</evidence>
<dbReference type="InterPro" id="IPR016032">
    <property type="entry name" value="Sig_transdc_resp-reg_C-effctor"/>
</dbReference>
<dbReference type="Proteomes" id="UP001205311">
    <property type="component" value="Unassembled WGS sequence"/>
</dbReference>
<dbReference type="PANTHER" id="PTHR44688">
    <property type="entry name" value="DNA-BINDING TRANSCRIPTIONAL ACTIVATOR DEVR_DOSR"/>
    <property type="match status" value="1"/>
</dbReference>
<evidence type="ECO:0000259" key="4">
    <source>
        <dbReference type="PROSITE" id="PS50043"/>
    </source>
</evidence>
<feature type="domain" description="HTH luxR-type" evidence="4">
    <location>
        <begin position="137"/>
        <end position="202"/>
    </location>
</feature>
<reference evidence="5 6" key="1">
    <citation type="submission" date="2022-06" db="EMBL/GenBank/DDBJ databases">
        <title>Genomic Encyclopedia of Archaeal and Bacterial Type Strains, Phase II (KMG-II): from individual species to whole genera.</title>
        <authorList>
            <person name="Goeker M."/>
        </authorList>
    </citation>
    <scope>NUCLEOTIDE SEQUENCE [LARGE SCALE GENOMIC DNA]</scope>
    <source>
        <strain evidence="5 6">DSM 40477</strain>
    </source>
</reference>
<dbReference type="Pfam" id="PF00196">
    <property type="entry name" value="GerE"/>
    <property type="match status" value="1"/>
</dbReference>
<dbReference type="GO" id="GO:0003677">
    <property type="term" value="F:DNA binding"/>
    <property type="evidence" value="ECO:0007669"/>
    <property type="project" value="UniProtKB-KW"/>
</dbReference>
<dbReference type="CDD" id="cd06170">
    <property type="entry name" value="LuxR_C_like"/>
    <property type="match status" value="1"/>
</dbReference>
<dbReference type="EMBL" id="JAMTCP010000004">
    <property type="protein sequence ID" value="MCP2257418.1"/>
    <property type="molecule type" value="Genomic_DNA"/>
</dbReference>
<dbReference type="PROSITE" id="PS50043">
    <property type="entry name" value="HTH_LUXR_2"/>
    <property type="match status" value="1"/>
</dbReference>
<evidence type="ECO:0000256" key="1">
    <source>
        <dbReference type="ARBA" id="ARBA00023015"/>
    </source>
</evidence>
<dbReference type="PRINTS" id="PR00038">
    <property type="entry name" value="HTHLUXR"/>
</dbReference>
<proteinExistence type="predicted"/>
<dbReference type="SUPFAM" id="SSF46894">
    <property type="entry name" value="C-terminal effector domain of the bipartite response regulators"/>
    <property type="match status" value="1"/>
</dbReference>
<accession>A0ABT1HPH6</accession>
<keyword evidence="2 5" id="KW-0238">DNA-binding</keyword>
<sequence length="219" mass="23366">MRVSPVGSGSPFWSRTLASLRACPEIELVGEQVGGRPDPEPDVVLVERIDDAVRTALRITSHPNGEFDHGPRVLVFDDGSGATGHPRVRGVLPRDCTVVEIVAAIRVVAAGYWLTSARGGDQPAHGRNESAAEPRVDPAVLDNLSDRELDVLLLIARGCDNGTISQELFLSGSTVKSHVRRLFAKLGIRRRSQAVGFAYEAGLVEPLTPAPPARSVSPG</sequence>
<evidence type="ECO:0000256" key="3">
    <source>
        <dbReference type="ARBA" id="ARBA00023163"/>
    </source>
</evidence>
<comment type="caution">
    <text evidence="5">The sequence shown here is derived from an EMBL/GenBank/DDBJ whole genome shotgun (WGS) entry which is preliminary data.</text>
</comment>
<dbReference type="SMART" id="SM00421">
    <property type="entry name" value="HTH_LUXR"/>
    <property type="match status" value="1"/>
</dbReference>
<organism evidence="5 6">
    <name type="scientific">Streptoalloteichus tenebrarius (strain ATCC 17920 / DSM 40477 / JCM 4838 / CBS 697.72 / NBRC 16177 / NCIMB 11028 / NRRL B-12390 / A12253. 1 / ISP 5477)</name>
    <name type="common">Streptomyces tenebrarius</name>
    <dbReference type="NCBI Taxonomy" id="1933"/>
    <lineage>
        <taxon>Bacteria</taxon>
        <taxon>Bacillati</taxon>
        <taxon>Actinomycetota</taxon>
        <taxon>Actinomycetes</taxon>
        <taxon>Pseudonocardiales</taxon>
        <taxon>Pseudonocardiaceae</taxon>
        <taxon>Streptoalloteichus</taxon>
    </lineage>
</organism>
<evidence type="ECO:0000256" key="2">
    <source>
        <dbReference type="ARBA" id="ARBA00023125"/>
    </source>
</evidence>
<name>A0ABT1HPH6_STRSD</name>
<dbReference type="Gene3D" id="3.40.50.2300">
    <property type="match status" value="1"/>
</dbReference>
<dbReference type="PANTHER" id="PTHR44688:SF16">
    <property type="entry name" value="DNA-BINDING TRANSCRIPTIONAL ACTIVATOR DEVR_DOSR"/>
    <property type="match status" value="1"/>
</dbReference>
<evidence type="ECO:0000313" key="6">
    <source>
        <dbReference type="Proteomes" id="UP001205311"/>
    </source>
</evidence>
<dbReference type="InterPro" id="IPR000792">
    <property type="entry name" value="Tscrpt_reg_LuxR_C"/>
</dbReference>
<keyword evidence="3" id="KW-0804">Transcription</keyword>
<keyword evidence="6" id="KW-1185">Reference proteome</keyword>